<comment type="caution">
    <text evidence="2">The sequence shown here is derived from an EMBL/GenBank/DDBJ whole genome shotgun (WGS) entry which is preliminary data.</text>
</comment>
<feature type="signal peptide" evidence="1">
    <location>
        <begin position="1"/>
        <end position="27"/>
    </location>
</feature>
<dbReference type="RefSeq" id="WP_185694122.1">
    <property type="nucleotide sequence ID" value="NZ_JACHVA010000127.1"/>
</dbReference>
<proteinExistence type="predicted"/>
<name>A0A7X1B0T2_9BACT</name>
<dbReference type="EMBL" id="JACHVA010000127">
    <property type="protein sequence ID" value="MBC2603494.1"/>
    <property type="molecule type" value="Genomic_DNA"/>
</dbReference>
<gene>
    <name evidence="2" type="ORF">H5P30_17060</name>
</gene>
<evidence type="ECO:0000313" key="3">
    <source>
        <dbReference type="Proteomes" id="UP000525652"/>
    </source>
</evidence>
<keyword evidence="3" id="KW-1185">Reference proteome</keyword>
<keyword evidence="1" id="KW-0732">Signal</keyword>
<dbReference type="PROSITE" id="PS51257">
    <property type="entry name" value="PROKAR_LIPOPROTEIN"/>
    <property type="match status" value="1"/>
</dbReference>
<evidence type="ECO:0000313" key="2">
    <source>
        <dbReference type="EMBL" id="MBC2603494.1"/>
    </source>
</evidence>
<organism evidence="2 3">
    <name type="scientific">Puniceicoccus vermicola</name>
    <dbReference type="NCBI Taxonomy" id="388746"/>
    <lineage>
        <taxon>Bacteria</taxon>
        <taxon>Pseudomonadati</taxon>
        <taxon>Verrucomicrobiota</taxon>
        <taxon>Opitutia</taxon>
        <taxon>Puniceicoccales</taxon>
        <taxon>Puniceicoccaceae</taxon>
        <taxon>Puniceicoccus</taxon>
    </lineage>
</organism>
<reference evidence="2 3" key="1">
    <citation type="submission" date="2020-07" db="EMBL/GenBank/DDBJ databases">
        <authorList>
            <person name="Feng X."/>
        </authorList>
    </citation>
    <scope>NUCLEOTIDE SEQUENCE [LARGE SCALE GENOMIC DNA]</scope>
    <source>
        <strain evidence="2 3">JCM14086</strain>
    </source>
</reference>
<feature type="chain" id="PRO_5031150389" description="DUF4410 domain-containing protein" evidence="1">
    <location>
        <begin position="28"/>
        <end position="173"/>
    </location>
</feature>
<accession>A0A7X1B0T2</accession>
<evidence type="ECO:0000256" key="1">
    <source>
        <dbReference type="SAM" id="SignalP"/>
    </source>
</evidence>
<evidence type="ECO:0008006" key="4">
    <source>
        <dbReference type="Google" id="ProtNLM"/>
    </source>
</evidence>
<protein>
    <recommendedName>
        <fullName evidence="4">DUF4410 domain-containing protein</fullName>
    </recommendedName>
</protein>
<dbReference type="Proteomes" id="UP000525652">
    <property type="component" value="Unassembled WGS sequence"/>
</dbReference>
<dbReference type="AlphaFoldDB" id="A0A7X1B0T2"/>
<sequence length="173" mass="18810">MNNIPSRTLSLSLLSLAFIMLSGCAAAVMTSAKTVKGSESNNVIIVEKTEPITAIREVTVDTSGLNKDDAEKQKDIADRVTSLLISNLEKKSLYQPKNEEAFTLTVTVRNMKQDVNERAVYAIVNILNAEKEAIFSFASVETSEGLRTINYIEETFAESAVAEIAKPVPAPAQ</sequence>